<dbReference type="InterPro" id="IPR001128">
    <property type="entry name" value="Cyt_P450"/>
</dbReference>
<dbReference type="STRING" id="3469.A0A4Y7IQ10"/>
<evidence type="ECO:0000256" key="3">
    <source>
        <dbReference type="ARBA" id="ARBA00022617"/>
    </source>
</evidence>
<organism evidence="11 12">
    <name type="scientific">Papaver somniferum</name>
    <name type="common">Opium poppy</name>
    <dbReference type="NCBI Taxonomy" id="3469"/>
    <lineage>
        <taxon>Eukaryota</taxon>
        <taxon>Viridiplantae</taxon>
        <taxon>Streptophyta</taxon>
        <taxon>Embryophyta</taxon>
        <taxon>Tracheophyta</taxon>
        <taxon>Spermatophyta</taxon>
        <taxon>Magnoliopsida</taxon>
        <taxon>Ranunculales</taxon>
        <taxon>Papaveraceae</taxon>
        <taxon>Papaveroideae</taxon>
        <taxon>Papaver</taxon>
    </lineage>
</organism>
<evidence type="ECO:0000256" key="8">
    <source>
        <dbReference type="ARBA" id="ARBA00023004"/>
    </source>
</evidence>
<dbReference type="GO" id="GO:0016020">
    <property type="term" value="C:membrane"/>
    <property type="evidence" value="ECO:0007669"/>
    <property type="project" value="UniProtKB-SubCell"/>
</dbReference>
<dbReference type="PRINTS" id="PR00385">
    <property type="entry name" value="P450"/>
</dbReference>
<dbReference type="GO" id="GO:0020037">
    <property type="term" value="F:heme binding"/>
    <property type="evidence" value="ECO:0007669"/>
    <property type="project" value="InterPro"/>
</dbReference>
<comment type="similarity">
    <text evidence="2">Belongs to the cytochrome P450 family.</text>
</comment>
<dbReference type="GO" id="GO:0033075">
    <property type="term" value="P:isoquinoline alkaloid biosynthetic process"/>
    <property type="evidence" value="ECO:0007669"/>
    <property type="project" value="UniProtKB-ARBA"/>
</dbReference>
<keyword evidence="9" id="KW-0472">Membrane</keyword>
<evidence type="ECO:0000256" key="5">
    <source>
        <dbReference type="ARBA" id="ARBA00022723"/>
    </source>
</evidence>
<dbReference type="GO" id="GO:0005506">
    <property type="term" value="F:iron ion binding"/>
    <property type="evidence" value="ECO:0007669"/>
    <property type="project" value="InterPro"/>
</dbReference>
<keyword evidence="3 10" id="KW-0349">Heme</keyword>
<dbReference type="OMA" id="MIMATSI"/>
<dbReference type="SUPFAM" id="SSF48264">
    <property type="entry name" value="Cytochrome P450"/>
    <property type="match status" value="2"/>
</dbReference>
<evidence type="ECO:0000256" key="7">
    <source>
        <dbReference type="ARBA" id="ARBA00023002"/>
    </source>
</evidence>
<proteinExistence type="inferred from homology"/>
<keyword evidence="7" id="KW-0560">Oxidoreductase</keyword>
<name>A0A4Y7IQ10_PAPSO</name>
<evidence type="ECO:0000256" key="6">
    <source>
        <dbReference type="ARBA" id="ARBA00022989"/>
    </source>
</evidence>
<dbReference type="AlphaFoldDB" id="A0A4Y7IQ10"/>
<comment type="subcellular location">
    <subcellularLocation>
        <location evidence="1">Membrane</location>
        <topology evidence="1">Single-pass membrane protein</topology>
    </subcellularLocation>
</comment>
<gene>
    <name evidence="11" type="ORF">C5167_017978</name>
</gene>
<dbReference type="InterPro" id="IPR036396">
    <property type="entry name" value="Cyt_P450_sf"/>
</dbReference>
<evidence type="ECO:0000256" key="9">
    <source>
        <dbReference type="ARBA" id="ARBA00023136"/>
    </source>
</evidence>
<accession>A0A4Y7IQ10</accession>
<keyword evidence="8 10" id="KW-0408">Iron</keyword>
<dbReference type="PANTHER" id="PTHR24296">
    <property type="entry name" value="CYTOCHROME P450"/>
    <property type="match status" value="1"/>
</dbReference>
<dbReference type="Pfam" id="PF00067">
    <property type="entry name" value="p450"/>
    <property type="match status" value="2"/>
</dbReference>
<evidence type="ECO:0000256" key="1">
    <source>
        <dbReference type="ARBA" id="ARBA00004167"/>
    </source>
</evidence>
<dbReference type="CDD" id="cd11064">
    <property type="entry name" value="CYP86A"/>
    <property type="match status" value="2"/>
</dbReference>
<evidence type="ECO:0008006" key="13">
    <source>
        <dbReference type="Google" id="ProtNLM"/>
    </source>
</evidence>
<keyword evidence="5 10" id="KW-0479">Metal-binding</keyword>
<sequence length="1090" mass="124702">MERVNQLLSIFFSSSNLNEYKIELSIFLISIVLTYVFTHRWNQRNLKGPKSWPIIGVLIELLMNYHRMHDWVTEYFVESKTFKVPLPFTTLTFIADPANVEHVLKTNFSNYPKGEDFHTCMKELLGDGIFNSDGDMWRQQRKISSFEFASKNLRIFSTTVFRDYTLILAGILHQASTCGKEIDMQELLFRMTLDSICKVGFGVEIGSLADELPNHRFAKACDDATSTVTYRFINPLWRLKKFFNVGSEALFVQSIQVIDEFTYSLINKRKAELQGAKATDNTTNNAKHDILSRFIELSENPDNNLTDKSLRDVIINFVLAGRDTTGATLSWFIYMITVNPNVAEKIYKEFITFEKKQAKEIIEYDPEEEPKPFAERLAQFASLLNYDSLGKLSYLHATITETLRLYPGLPQDPKGVLKDDVLPDGTKVRAGGLVVYSSYAMGRMMYNWGLDATSFNPDRWFNKEGLFQSESPFKFAAFQAGPRTCLGKESAYLQMKMTLAILCRFFNFNLIPDHPVKYKMMTTLNMEHGLKLTLSISSSDPQSYFQLEGGCAMERVNNLSIFFISSNPNEYKIEISIFLISIVLAYVFMHRWNQRNVKGPKSWPIIGVLIELLMNYHRLHDWVTDYCVESKTFKVPLPFTTVTCIAEPANVEHVLKTNFHNYPKGEAFHTNMEELLGDGIFNSDGEIWKQQRKTSSFEFASGNLRNFSTTVFRDCALILSGILHQTSIVNKEIDMQELLLRMTLDSICKVGFGVEIGTLSNELPDNRFANAFDYASSNVAYRFANPLWGLKRFFNVGSEALFAKSIQVIDEFTYNLIHKRKAEFKGAKSTDNNGNMVKHDILSRFIELSENPENNLTDKSLRDVIINYVLAGRDTTASTLSWFIYMIAVNPTVLEKIYKELITFEETQAKEMIGCNPEKVPKSFTERVTQFASRLNFDSLGTLSYLHATITETLRLYPPIPLDPKVVLEDDILPDGIKVRAGGLVSYVPYAMGRMVYNWGPDATIFNPDRWLNKEGLFQSESPFKFTAFQAGPRTCLGKDSAYLQMKMTLAILCRFFNFHLSPNHPVKYKVMTTLTMEHGLKFTINARKS</sequence>
<dbReference type="PRINTS" id="PR00463">
    <property type="entry name" value="EP450I"/>
</dbReference>
<dbReference type="EMBL" id="CM010716">
    <property type="protein sequence ID" value="RZC49555.1"/>
    <property type="molecule type" value="Genomic_DNA"/>
</dbReference>
<dbReference type="FunFam" id="1.10.630.10:FF:000119">
    <property type="entry name" value="Alkane hydroxylase MAH1"/>
    <property type="match status" value="1"/>
</dbReference>
<comment type="cofactor">
    <cofactor evidence="10">
        <name>heme</name>
        <dbReference type="ChEBI" id="CHEBI:30413"/>
    </cofactor>
</comment>
<evidence type="ECO:0000256" key="4">
    <source>
        <dbReference type="ARBA" id="ARBA00022692"/>
    </source>
</evidence>
<dbReference type="Gene3D" id="1.10.630.10">
    <property type="entry name" value="Cytochrome P450"/>
    <property type="match status" value="2"/>
</dbReference>
<feature type="binding site" description="axial binding residue" evidence="10">
    <location>
        <position position="485"/>
    </location>
    <ligand>
        <name>heme</name>
        <dbReference type="ChEBI" id="CHEBI:30413"/>
    </ligand>
    <ligandPart>
        <name>Fe</name>
        <dbReference type="ChEBI" id="CHEBI:18248"/>
    </ligandPart>
</feature>
<dbReference type="Proteomes" id="UP000316621">
    <property type="component" value="Chromosome 2"/>
</dbReference>
<evidence type="ECO:0000256" key="2">
    <source>
        <dbReference type="ARBA" id="ARBA00010617"/>
    </source>
</evidence>
<evidence type="ECO:0000313" key="12">
    <source>
        <dbReference type="Proteomes" id="UP000316621"/>
    </source>
</evidence>
<reference evidence="11 12" key="1">
    <citation type="journal article" date="2018" name="Science">
        <title>The opium poppy genome and morphinan production.</title>
        <authorList>
            <person name="Guo L."/>
            <person name="Winzer T."/>
            <person name="Yang X."/>
            <person name="Li Y."/>
            <person name="Ning Z."/>
            <person name="He Z."/>
            <person name="Teodor R."/>
            <person name="Lu Y."/>
            <person name="Bowser T.A."/>
            <person name="Graham I.A."/>
            <person name="Ye K."/>
        </authorList>
    </citation>
    <scope>NUCLEOTIDE SEQUENCE [LARGE SCALE GENOMIC DNA]</scope>
    <source>
        <strain evidence="12">cv. HN1</strain>
        <tissue evidence="11">Leaves</tissue>
    </source>
</reference>
<dbReference type="InterPro" id="IPR002401">
    <property type="entry name" value="Cyt_P450_E_grp-I"/>
</dbReference>
<keyword evidence="4" id="KW-0812">Transmembrane</keyword>
<keyword evidence="6" id="KW-1133">Transmembrane helix</keyword>
<dbReference type="GO" id="GO:0016713">
    <property type="term" value="F:oxidoreductase activity, acting on paired donors, with incorporation or reduction of molecular oxygen, reduced iron-sulfur protein as one donor, and incorporation of one atom of oxygen"/>
    <property type="evidence" value="ECO:0007669"/>
    <property type="project" value="UniProtKB-ARBA"/>
</dbReference>
<evidence type="ECO:0000313" key="11">
    <source>
        <dbReference type="EMBL" id="RZC49555.1"/>
    </source>
</evidence>
<keyword evidence="12" id="KW-1185">Reference proteome</keyword>
<protein>
    <recommendedName>
        <fullName evidence="13">Cytochrome P450</fullName>
    </recommendedName>
</protein>
<dbReference type="Gramene" id="RZC49555">
    <property type="protein sequence ID" value="RZC49555"/>
    <property type="gene ID" value="C5167_017978"/>
</dbReference>
<evidence type="ECO:0000256" key="10">
    <source>
        <dbReference type="PIRSR" id="PIRSR602401-1"/>
    </source>
</evidence>